<evidence type="ECO:0008006" key="3">
    <source>
        <dbReference type="Google" id="ProtNLM"/>
    </source>
</evidence>
<name>A0ABD1XP38_9MARC</name>
<reference evidence="1 2" key="1">
    <citation type="submission" date="2024-09" db="EMBL/GenBank/DDBJ databases">
        <title>Chromosome-scale assembly of Riccia fluitans.</title>
        <authorList>
            <person name="Paukszto L."/>
            <person name="Sawicki J."/>
            <person name="Karawczyk K."/>
            <person name="Piernik-Szablinska J."/>
            <person name="Szczecinska M."/>
            <person name="Mazdziarz M."/>
        </authorList>
    </citation>
    <scope>NUCLEOTIDE SEQUENCE [LARGE SCALE GENOMIC DNA]</scope>
    <source>
        <strain evidence="1">Rf_01</strain>
        <tissue evidence="1">Aerial parts of the thallus</tissue>
    </source>
</reference>
<proteinExistence type="predicted"/>
<dbReference type="EMBL" id="JBHFFA010000008">
    <property type="protein sequence ID" value="KAL2610699.1"/>
    <property type="molecule type" value="Genomic_DNA"/>
</dbReference>
<protein>
    <recommendedName>
        <fullName evidence="3">BED-type domain-containing protein</fullName>
    </recommendedName>
</protein>
<evidence type="ECO:0000313" key="2">
    <source>
        <dbReference type="Proteomes" id="UP001605036"/>
    </source>
</evidence>
<comment type="caution">
    <text evidence="1">The sequence shown here is derived from an EMBL/GenBank/DDBJ whole genome shotgun (WGS) entry which is preliminary data.</text>
</comment>
<dbReference type="AlphaFoldDB" id="A0ABD1XP38"/>
<evidence type="ECO:0000313" key="1">
    <source>
        <dbReference type="EMBL" id="KAL2610699.1"/>
    </source>
</evidence>
<organism evidence="1 2">
    <name type="scientific">Riccia fluitans</name>
    <dbReference type="NCBI Taxonomy" id="41844"/>
    <lineage>
        <taxon>Eukaryota</taxon>
        <taxon>Viridiplantae</taxon>
        <taxon>Streptophyta</taxon>
        <taxon>Embryophyta</taxon>
        <taxon>Marchantiophyta</taxon>
        <taxon>Marchantiopsida</taxon>
        <taxon>Marchantiidae</taxon>
        <taxon>Marchantiales</taxon>
        <taxon>Ricciaceae</taxon>
        <taxon>Riccia</taxon>
    </lineage>
</organism>
<gene>
    <name evidence="1" type="ORF">R1flu_029272</name>
</gene>
<sequence>MEEANETRCQGTADNVATTSVLGWEAARKTILPFANKPIRQNEDVNYRQMGVPTPKNELGRRVMKEYHFRTHDGQSIATCRHCGVEYIVNITRLRTHFTEITTHEGNNTSGFQKEARKST</sequence>
<dbReference type="Proteomes" id="UP001605036">
    <property type="component" value="Unassembled WGS sequence"/>
</dbReference>
<accession>A0ABD1XP38</accession>
<keyword evidence="2" id="KW-1185">Reference proteome</keyword>